<accession>A0A9P8K4F0</accession>
<dbReference type="OrthoDB" id="3940754at2759"/>
<evidence type="ECO:0000313" key="3">
    <source>
        <dbReference type="Proteomes" id="UP000767238"/>
    </source>
</evidence>
<comment type="caution">
    <text evidence="2">The sequence shown here is derived from an EMBL/GenBank/DDBJ whole genome shotgun (WGS) entry which is preliminary data.</text>
</comment>
<feature type="non-terminal residue" evidence="2">
    <location>
        <position position="143"/>
    </location>
</feature>
<organism evidence="2 3">
    <name type="scientific">Aureobasidium melanogenum</name>
    <name type="common">Aureobasidium pullulans var. melanogenum</name>
    <dbReference type="NCBI Taxonomy" id="46634"/>
    <lineage>
        <taxon>Eukaryota</taxon>
        <taxon>Fungi</taxon>
        <taxon>Dikarya</taxon>
        <taxon>Ascomycota</taxon>
        <taxon>Pezizomycotina</taxon>
        <taxon>Dothideomycetes</taxon>
        <taxon>Dothideomycetidae</taxon>
        <taxon>Dothideales</taxon>
        <taxon>Saccotheciaceae</taxon>
        <taxon>Aureobasidium</taxon>
    </lineage>
</organism>
<feature type="region of interest" description="Disordered" evidence="1">
    <location>
        <begin position="116"/>
        <end position="143"/>
    </location>
</feature>
<dbReference type="AlphaFoldDB" id="A0A9P8K4F0"/>
<evidence type="ECO:0000256" key="1">
    <source>
        <dbReference type="SAM" id="MobiDB-lite"/>
    </source>
</evidence>
<sequence>MSSTSEESQADAMFALRSHNQRLMDTIEVLRKKKRSLRSTIDAMRSTIDGLMRADEQNLKTITEKHTQIKKLEKKIAQMKGSKRIQEEILALKAKRADAKKKIEEEMAALKAKYAESDVETDKELRERERELEMAEDRNEESC</sequence>
<reference evidence="2" key="2">
    <citation type="submission" date="2021-08" db="EMBL/GenBank/DDBJ databases">
        <authorList>
            <person name="Gostincar C."/>
            <person name="Sun X."/>
            <person name="Song Z."/>
            <person name="Gunde-Cimerman N."/>
        </authorList>
    </citation>
    <scope>NUCLEOTIDE SEQUENCE</scope>
    <source>
        <strain evidence="2">EXF-8016</strain>
    </source>
</reference>
<dbReference type="Proteomes" id="UP000767238">
    <property type="component" value="Unassembled WGS sequence"/>
</dbReference>
<reference evidence="2" key="1">
    <citation type="journal article" date="2021" name="J Fungi (Basel)">
        <title>Virulence traits and population genomics of the black yeast Aureobasidium melanogenum.</title>
        <authorList>
            <person name="Cernosa A."/>
            <person name="Sun X."/>
            <person name="Gostincar C."/>
            <person name="Fang C."/>
            <person name="Gunde-Cimerman N."/>
            <person name="Song Z."/>
        </authorList>
    </citation>
    <scope>NUCLEOTIDE SEQUENCE</scope>
    <source>
        <strain evidence="2">EXF-8016</strain>
    </source>
</reference>
<protein>
    <submittedName>
        <fullName evidence="2">Uncharacterized protein</fullName>
    </submittedName>
</protein>
<name>A0A9P8K4F0_AURME</name>
<dbReference type="EMBL" id="JAHFYH010000091">
    <property type="protein sequence ID" value="KAH0213857.1"/>
    <property type="molecule type" value="Genomic_DNA"/>
</dbReference>
<proteinExistence type="predicted"/>
<evidence type="ECO:0000313" key="2">
    <source>
        <dbReference type="EMBL" id="KAH0213857.1"/>
    </source>
</evidence>
<gene>
    <name evidence="2" type="ORF">KCV03_g8734</name>
</gene>